<dbReference type="SUPFAM" id="SSF81383">
    <property type="entry name" value="F-box domain"/>
    <property type="match status" value="1"/>
</dbReference>
<dbReference type="Gene3D" id="1.20.1280.50">
    <property type="match status" value="1"/>
</dbReference>
<dbReference type="PROSITE" id="PS50181">
    <property type="entry name" value="FBOX"/>
    <property type="match status" value="1"/>
</dbReference>
<dbReference type="PANTHER" id="PTHR31672:SF13">
    <property type="entry name" value="F-BOX PROTEIN CPR30-LIKE"/>
    <property type="match status" value="1"/>
</dbReference>
<gene>
    <name evidence="2" type="ORF">C5167_044276</name>
</gene>
<dbReference type="Pfam" id="PF08268">
    <property type="entry name" value="FBA_3"/>
    <property type="match status" value="1"/>
</dbReference>
<organism evidence="2 3">
    <name type="scientific">Papaver somniferum</name>
    <name type="common">Opium poppy</name>
    <dbReference type="NCBI Taxonomy" id="3469"/>
    <lineage>
        <taxon>Eukaryota</taxon>
        <taxon>Viridiplantae</taxon>
        <taxon>Streptophyta</taxon>
        <taxon>Embryophyta</taxon>
        <taxon>Tracheophyta</taxon>
        <taxon>Spermatophyta</taxon>
        <taxon>Magnoliopsida</taxon>
        <taxon>Ranunculales</taxon>
        <taxon>Papaveraceae</taxon>
        <taxon>Papaveroideae</taxon>
        <taxon>Papaver</taxon>
    </lineage>
</organism>
<dbReference type="Proteomes" id="UP000316621">
    <property type="component" value="Chromosome 10"/>
</dbReference>
<keyword evidence="3" id="KW-1185">Reference proteome</keyword>
<sequence>MSSSSSVDNGLPNGGNTGVIAMECLPSDVVLDILSRLPPESVLDCKLVCKRLLNILSEWRNQFAKMHHQHQLLQFASIGDASSSSTGLLFTFKKDEKDTTIGSRLYYGDMYNDEMNIHESFSYKTLHKASVSFPRMLGSDVIVGSYNGLICLLRYHHGIPDPIHICNPNTGEYVNLPEYAIREEEEYAAAYGFGCIQSMTNNQYKIVRIYYPASEKYKNGRVEVYTLGSGGWRTIGRTSYQLFTQQPLGTYVNGSLYWIDKKKIMAFNLVDEEFRQIHPPPCYDDPSHNCNYCFDMVLALKGNLYFCHQNNEEHLLDIWSLKKNTTEVSWCRDFSIAYNSACETDDEYPVHPLLITKKNEVIFVHQGSTLYCYDPKTNMVIKLWDDGSKSELIWLTAFPHMNSFVSLRALGEMAESKKK</sequence>
<dbReference type="OrthoDB" id="610337at2759"/>
<dbReference type="InterPro" id="IPR013187">
    <property type="entry name" value="F-box-assoc_dom_typ3"/>
</dbReference>
<evidence type="ECO:0000313" key="3">
    <source>
        <dbReference type="Proteomes" id="UP000316621"/>
    </source>
</evidence>
<dbReference type="Pfam" id="PF12937">
    <property type="entry name" value="F-box-like"/>
    <property type="match status" value="1"/>
</dbReference>
<accession>A0A4Y7L839</accession>
<protein>
    <recommendedName>
        <fullName evidence="1">F-box domain-containing protein</fullName>
    </recommendedName>
</protein>
<dbReference type="Gramene" id="RZC81704">
    <property type="protein sequence ID" value="RZC81704"/>
    <property type="gene ID" value="C5167_044276"/>
</dbReference>
<dbReference type="OMA" id="NDEMNIH"/>
<dbReference type="InterPro" id="IPR036047">
    <property type="entry name" value="F-box-like_dom_sf"/>
</dbReference>
<dbReference type="InterPro" id="IPR017451">
    <property type="entry name" value="F-box-assoc_interact_dom"/>
</dbReference>
<dbReference type="EMBL" id="CM010724">
    <property type="protein sequence ID" value="RZC81704.1"/>
    <property type="molecule type" value="Genomic_DNA"/>
</dbReference>
<reference evidence="2 3" key="1">
    <citation type="journal article" date="2018" name="Science">
        <title>The opium poppy genome and morphinan production.</title>
        <authorList>
            <person name="Guo L."/>
            <person name="Winzer T."/>
            <person name="Yang X."/>
            <person name="Li Y."/>
            <person name="Ning Z."/>
            <person name="He Z."/>
            <person name="Teodor R."/>
            <person name="Lu Y."/>
            <person name="Bowser T.A."/>
            <person name="Graham I.A."/>
            <person name="Ye K."/>
        </authorList>
    </citation>
    <scope>NUCLEOTIDE SEQUENCE [LARGE SCALE GENOMIC DNA]</scope>
    <source>
        <strain evidence="3">cv. HN1</strain>
        <tissue evidence="2">Leaves</tissue>
    </source>
</reference>
<evidence type="ECO:0000313" key="2">
    <source>
        <dbReference type="EMBL" id="RZC81704.1"/>
    </source>
</evidence>
<dbReference type="AlphaFoldDB" id="A0A4Y7L839"/>
<dbReference type="InterPro" id="IPR001810">
    <property type="entry name" value="F-box_dom"/>
</dbReference>
<evidence type="ECO:0000259" key="1">
    <source>
        <dbReference type="PROSITE" id="PS50181"/>
    </source>
</evidence>
<dbReference type="SUPFAM" id="SSF63825">
    <property type="entry name" value="YWTD domain"/>
    <property type="match status" value="1"/>
</dbReference>
<name>A0A4Y7L839_PAPSO</name>
<dbReference type="InterPro" id="IPR050796">
    <property type="entry name" value="SCF_F-box_component"/>
</dbReference>
<proteinExistence type="predicted"/>
<dbReference type="SMART" id="SM00256">
    <property type="entry name" value="FBOX"/>
    <property type="match status" value="1"/>
</dbReference>
<dbReference type="NCBIfam" id="TIGR01640">
    <property type="entry name" value="F_box_assoc_1"/>
    <property type="match status" value="1"/>
</dbReference>
<feature type="domain" description="F-box" evidence="1">
    <location>
        <begin position="19"/>
        <end position="66"/>
    </location>
</feature>
<dbReference type="PANTHER" id="PTHR31672">
    <property type="entry name" value="BNACNNG10540D PROTEIN"/>
    <property type="match status" value="1"/>
</dbReference>